<dbReference type="PANTHER" id="PTHR24056">
    <property type="entry name" value="CELL DIVISION PROTEIN KINASE"/>
    <property type="match status" value="1"/>
</dbReference>
<evidence type="ECO:0000256" key="3">
    <source>
        <dbReference type="ARBA" id="ARBA00022679"/>
    </source>
</evidence>
<evidence type="ECO:0000256" key="4">
    <source>
        <dbReference type="ARBA" id="ARBA00022741"/>
    </source>
</evidence>
<name>D8PUV5_SCHCM</name>
<dbReference type="PROSITE" id="PS00108">
    <property type="entry name" value="PROTEIN_KINASE_ST"/>
    <property type="match status" value="1"/>
</dbReference>
<sequence>GRSLVTNELVAFKETTLDEEHGIPYTAMREVTLLRDLKHPNVIRLREMMITESLLTLVFDFCDCDLKNYMRTHGNCGALAPGVARSFMKQLLEGTAYCHNSNVIHRDLKPENVFVNSKGELKLGDFGLSRPIGLPEKRYGNEVVTMWYRGPELLLGSTSYSPAIDVWSCGCILAEMIRGAPLFMGKDIQTQLNAISRIIGVPPKEQLEKMKEDALDVDDSRFPTKTYKLPLSYFVNKATPECKCCPIDLLQRLLKFDPAERVTAADALQDPYLTNAQGPNLGEHDVQMDTS</sequence>
<dbReference type="HOGENOM" id="CLU_000288_181_1_1"/>
<keyword evidence="3" id="KW-0808">Transferase</keyword>
<dbReference type="GO" id="GO:0005737">
    <property type="term" value="C:cytoplasm"/>
    <property type="evidence" value="ECO:0007669"/>
    <property type="project" value="TreeGrafter"/>
</dbReference>
<keyword evidence="2" id="KW-0723">Serine/threonine-protein kinase</keyword>
<dbReference type="EMBL" id="GL377303">
    <property type="protein sequence ID" value="EFJ00755.1"/>
    <property type="molecule type" value="Genomic_DNA"/>
</dbReference>
<evidence type="ECO:0000313" key="9">
    <source>
        <dbReference type="Proteomes" id="UP000007431"/>
    </source>
</evidence>
<dbReference type="InterPro" id="IPR050108">
    <property type="entry name" value="CDK"/>
</dbReference>
<dbReference type="GO" id="GO:0005524">
    <property type="term" value="F:ATP binding"/>
    <property type="evidence" value="ECO:0007669"/>
    <property type="project" value="UniProtKB-KW"/>
</dbReference>
<evidence type="ECO:0000256" key="6">
    <source>
        <dbReference type="ARBA" id="ARBA00022840"/>
    </source>
</evidence>
<feature type="non-terminal residue" evidence="8">
    <location>
        <position position="1"/>
    </location>
</feature>
<comment type="similarity">
    <text evidence="1">Belongs to the protein kinase superfamily. CMGC Ser/Thr protein kinase family. CDC2/CDKX subfamily.</text>
</comment>
<dbReference type="SUPFAM" id="SSF56112">
    <property type="entry name" value="Protein kinase-like (PK-like)"/>
    <property type="match status" value="1"/>
</dbReference>
<evidence type="ECO:0000256" key="2">
    <source>
        <dbReference type="ARBA" id="ARBA00022527"/>
    </source>
</evidence>
<dbReference type="Proteomes" id="UP000007431">
    <property type="component" value="Unassembled WGS sequence"/>
</dbReference>
<keyword evidence="5" id="KW-0418">Kinase</keyword>
<dbReference type="Gene3D" id="3.30.200.20">
    <property type="entry name" value="Phosphorylase Kinase, domain 1"/>
    <property type="match status" value="1"/>
</dbReference>
<gene>
    <name evidence="8" type="ORF">SCHCODRAFT_51306</name>
</gene>
<dbReference type="KEGG" id="scm:SCHCO_02683447"/>
<dbReference type="GO" id="GO:0005634">
    <property type="term" value="C:nucleus"/>
    <property type="evidence" value="ECO:0007669"/>
    <property type="project" value="TreeGrafter"/>
</dbReference>
<keyword evidence="4" id="KW-0547">Nucleotide-binding</keyword>
<dbReference type="STRING" id="578458.D8PUV5"/>
<protein>
    <recommendedName>
        <fullName evidence="7">Protein kinase domain-containing protein</fullName>
    </recommendedName>
</protein>
<feature type="domain" description="Protein kinase" evidence="7">
    <location>
        <begin position="1"/>
        <end position="273"/>
    </location>
</feature>
<dbReference type="PROSITE" id="PS50011">
    <property type="entry name" value="PROTEIN_KINASE_DOM"/>
    <property type="match status" value="1"/>
</dbReference>
<proteinExistence type="inferred from homology"/>
<organism evidence="9">
    <name type="scientific">Schizophyllum commune (strain H4-8 / FGSC 9210)</name>
    <name type="common">Split gill fungus</name>
    <dbReference type="NCBI Taxonomy" id="578458"/>
    <lineage>
        <taxon>Eukaryota</taxon>
        <taxon>Fungi</taxon>
        <taxon>Dikarya</taxon>
        <taxon>Basidiomycota</taxon>
        <taxon>Agaricomycotina</taxon>
        <taxon>Agaricomycetes</taxon>
        <taxon>Agaricomycetidae</taxon>
        <taxon>Agaricales</taxon>
        <taxon>Schizophyllaceae</taxon>
        <taxon>Schizophyllum</taxon>
    </lineage>
</organism>
<dbReference type="InterPro" id="IPR008271">
    <property type="entry name" value="Ser/Thr_kinase_AS"/>
</dbReference>
<dbReference type="InterPro" id="IPR011009">
    <property type="entry name" value="Kinase-like_dom_sf"/>
</dbReference>
<dbReference type="GO" id="GO:0004693">
    <property type="term" value="F:cyclin-dependent protein serine/threonine kinase activity"/>
    <property type="evidence" value="ECO:0007669"/>
    <property type="project" value="TreeGrafter"/>
</dbReference>
<dbReference type="Gene3D" id="1.10.510.10">
    <property type="entry name" value="Transferase(Phosphotransferase) domain 1"/>
    <property type="match status" value="1"/>
</dbReference>
<dbReference type="InterPro" id="IPR000719">
    <property type="entry name" value="Prot_kinase_dom"/>
</dbReference>
<evidence type="ECO:0000256" key="1">
    <source>
        <dbReference type="ARBA" id="ARBA00006485"/>
    </source>
</evidence>
<dbReference type="GeneID" id="9595279"/>
<dbReference type="PANTHER" id="PTHR24056:SF46">
    <property type="entry name" value="CYCLIN-DEPENDENT KINASE 5"/>
    <property type="match status" value="1"/>
</dbReference>
<evidence type="ECO:0000256" key="5">
    <source>
        <dbReference type="ARBA" id="ARBA00022777"/>
    </source>
</evidence>
<dbReference type="InParanoid" id="D8PUV5"/>
<keyword evidence="6" id="KW-0067">ATP-binding</keyword>
<evidence type="ECO:0000259" key="7">
    <source>
        <dbReference type="PROSITE" id="PS50011"/>
    </source>
</evidence>
<dbReference type="OMA" id="KQAFMGF"/>
<dbReference type="FunFam" id="1.10.510.10:FF:000624">
    <property type="entry name" value="Mitogen-activated protein kinase"/>
    <property type="match status" value="1"/>
</dbReference>
<accession>D8PUV5</accession>
<dbReference type="SMART" id="SM00220">
    <property type="entry name" value="S_TKc"/>
    <property type="match status" value="1"/>
</dbReference>
<dbReference type="eggNOG" id="KOG0594">
    <property type="taxonomic scope" value="Eukaryota"/>
</dbReference>
<dbReference type="Pfam" id="PF00069">
    <property type="entry name" value="Pkinase"/>
    <property type="match status" value="1"/>
</dbReference>
<dbReference type="OrthoDB" id="1732493at2759"/>
<dbReference type="VEuPathDB" id="FungiDB:SCHCODRAFT_02683447"/>
<reference evidence="8 9" key="1">
    <citation type="journal article" date="2010" name="Nat. Biotechnol.">
        <title>Genome sequence of the model mushroom Schizophyllum commune.</title>
        <authorList>
            <person name="Ohm R.A."/>
            <person name="de Jong J.F."/>
            <person name="Lugones L.G."/>
            <person name="Aerts A."/>
            <person name="Kothe E."/>
            <person name="Stajich J.E."/>
            <person name="de Vries R.P."/>
            <person name="Record E."/>
            <person name="Levasseur A."/>
            <person name="Baker S.E."/>
            <person name="Bartholomew K.A."/>
            <person name="Coutinho P.M."/>
            <person name="Erdmann S."/>
            <person name="Fowler T.J."/>
            <person name="Gathman A.C."/>
            <person name="Lombard V."/>
            <person name="Henrissat B."/>
            <person name="Knabe N."/>
            <person name="Kuees U."/>
            <person name="Lilly W.W."/>
            <person name="Lindquist E."/>
            <person name="Lucas S."/>
            <person name="Magnuson J.K."/>
            <person name="Piumi F."/>
            <person name="Raudaskoski M."/>
            <person name="Salamov A."/>
            <person name="Schmutz J."/>
            <person name="Schwarze F.W.M.R."/>
            <person name="vanKuyk P.A."/>
            <person name="Horton J.S."/>
            <person name="Grigoriev I.V."/>
            <person name="Woesten H.A.B."/>
        </authorList>
    </citation>
    <scope>NUCLEOTIDE SEQUENCE [LARGE SCALE GENOMIC DNA]</scope>
    <source>
        <strain evidence="9">H4-8 / FGSC 9210</strain>
    </source>
</reference>
<keyword evidence="9" id="KW-1185">Reference proteome</keyword>
<dbReference type="AlphaFoldDB" id="D8PUV5"/>
<evidence type="ECO:0000313" key="8">
    <source>
        <dbReference type="EMBL" id="EFJ00755.1"/>
    </source>
</evidence>